<reference evidence="6 7" key="1">
    <citation type="submission" date="2024-02" db="EMBL/GenBank/DDBJ databases">
        <authorList>
            <person name="Chen Y."/>
            <person name="Shah S."/>
            <person name="Dougan E. K."/>
            <person name="Thang M."/>
            <person name="Chan C."/>
        </authorList>
    </citation>
    <scope>NUCLEOTIDE SEQUENCE [LARGE SCALE GENOMIC DNA]</scope>
</reference>
<feature type="transmembrane region" description="Helical" evidence="4">
    <location>
        <begin position="249"/>
        <end position="270"/>
    </location>
</feature>
<comment type="caution">
    <text evidence="6">The sequence shown here is derived from an EMBL/GenBank/DDBJ whole genome shotgun (WGS) entry which is preliminary data.</text>
</comment>
<sequence>MVLLLWKPLLLLLAVALQKTALATERARELCSFDPVESDVPEKFYSDGTEMMRAAKCGDLERVKKLFEEKPDEINRQNSYGKTSLMFAVKYGAVKVGAYLIQKTELDVQDFHGMTALMIAVWENQTELAAQLIKHHAQLDLQSQWGWTALFIAAKFGNAEAAKLLVSNQASLDIQDKDGKTALMRAVEKNDTQLAALLLHANASEFPVMAWGCSAKDLARGNDEMWQVLESHRTGWRDKITYILFQSNFMWFLPLGMISGLLLGFLYLRLVSWHLDGSKLDVDPFAPGARLLASRTLVLAKEGGILINFLAIGYRVVETVASITLPLGVVMLGIRWEVVLTFMLLFYLLPAFFFVGFWRCVRHPALVFVGCRSPRQIRLKVAVTVTLLGLAAALYLSHECGEDIPYLTGHLSGSHLHGHFSWILASGPYPLLNEIASHVACPDRSVLESQKQNLLLGYLSAVWCLSASWVALALADTCGLVKVLQPAKETATSTEVQQLTEQICSTKNWQDLGHLSTPVKTVETRVKMFIAVGMAIIDMIILDLSQLMTWIWAMQFKFSACLICIFTVSMVLELSKGLARLKEGLAESMARGILRSDLVELLRVEQGLEAPLSLCLTSYAWIFSMYSTNFWLLMTLTIPSQLSSIYTVAMFGREIVDFDLDAAESLQLKERDGRVVLLCLDSGSESHTSDLEEASSEDAAAACAFLKVT</sequence>
<dbReference type="Gene3D" id="1.25.40.20">
    <property type="entry name" value="Ankyrin repeat-containing domain"/>
    <property type="match status" value="1"/>
</dbReference>
<feature type="transmembrane region" description="Helical" evidence="4">
    <location>
        <begin position="550"/>
        <end position="572"/>
    </location>
</feature>
<evidence type="ECO:0000256" key="3">
    <source>
        <dbReference type="PROSITE-ProRule" id="PRU00023"/>
    </source>
</evidence>
<protein>
    <submittedName>
        <fullName evidence="6">Uncharacterized protein</fullName>
    </submittedName>
</protein>
<dbReference type="SMART" id="SM00248">
    <property type="entry name" value="ANK"/>
    <property type="match status" value="5"/>
</dbReference>
<feature type="repeat" description="ANK" evidence="3">
    <location>
        <begin position="112"/>
        <end position="144"/>
    </location>
</feature>
<evidence type="ECO:0000256" key="5">
    <source>
        <dbReference type="SAM" id="SignalP"/>
    </source>
</evidence>
<name>A0ABP0Q0A1_9DINO</name>
<feature type="signal peptide" evidence="5">
    <location>
        <begin position="1"/>
        <end position="23"/>
    </location>
</feature>
<feature type="transmembrane region" description="Helical" evidence="4">
    <location>
        <begin position="338"/>
        <end position="358"/>
    </location>
</feature>
<keyword evidence="5" id="KW-0732">Signal</keyword>
<keyword evidence="4" id="KW-0812">Transmembrane</keyword>
<dbReference type="PROSITE" id="PS50088">
    <property type="entry name" value="ANK_REPEAT"/>
    <property type="match status" value="2"/>
</dbReference>
<evidence type="ECO:0000313" key="6">
    <source>
        <dbReference type="EMBL" id="CAK9081702.1"/>
    </source>
</evidence>
<organism evidence="6 7">
    <name type="scientific">Durusdinium trenchii</name>
    <dbReference type="NCBI Taxonomy" id="1381693"/>
    <lineage>
        <taxon>Eukaryota</taxon>
        <taxon>Sar</taxon>
        <taxon>Alveolata</taxon>
        <taxon>Dinophyceae</taxon>
        <taxon>Suessiales</taxon>
        <taxon>Symbiodiniaceae</taxon>
        <taxon>Durusdinium</taxon>
    </lineage>
</organism>
<keyword evidence="2 3" id="KW-0040">ANK repeat</keyword>
<keyword evidence="7" id="KW-1185">Reference proteome</keyword>
<dbReference type="PANTHER" id="PTHR24171:SF8">
    <property type="entry name" value="BRCA1-ASSOCIATED RING DOMAIN PROTEIN 1"/>
    <property type="match status" value="1"/>
</dbReference>
<keyword evidence="1" id="KW-0677">Repeat</keyword>
<gene>
    <name evidence="6" type="ORF">CCMP2556_LOCUS39960</name>
</gene>
<feature type="repeat" description="ANK" evidence="3">
    <location>
        <begin position="145"/>
        <end position="177"/>
    </location>
</feature>
<evidence type="ECO:0000256" key="4">
    <source>
        <dbReference type="SAM" id="Phobius"/>
    </source>
</evidence>
<keyword evidence="4" id="KW-0472">Membrane</keyword>
<proteinExistence type="predicted"/>
<dbReference type="Proteomes" id="UP001642484">
    <property type="component" value="Unassembled WGS sequence"/>
</dbReference>
<dbReference type="PANTHER" id="PTHR24171">
    <property type="entry name" value="ANKYRIN REPEAT DOMAIN-CONTAINING PROTEIN 39-RELATED"/>
    <property type="match status" value="1"/>
</dbReference>
<evidence type="ECO:0000313" key="7">
    <source>
        <dbReference type="Proteomes" id="UP001642484"/>
    </source>
</evidence>
<dbReference type="PROSITE" id="PS50297">
    <property type="entry name" value="ANK_REP_REGION"/>
    <property type="match status" value="1"/>
</dbReference>
<feature type="chain" id="PRO_5047005507" evidence="5">
    <location>
        <begin position="24"/>
        <end position="709"/>
    </location>
</feature>
<accession>A0ABP0Q0A1</accession>
<evidence type="ECO:0000256" key="2">
    <source>
        <dbReference type="ARBA" id="ARBA00023043"/>
    </source>
</evidence>
<keyword evidence="4" id="KW-1133">Transmembrane helix</keyword>
<feature type="transmembrane region" description="Helical" evidence="4">
    <location>
        <begin position="305"/>
        <end position="332"/>
    </location>
</feature>
<evidence type="ECO:0000256" key="1">
    <source>
        <dbReference type="ARBA" id="ARBA00022737"/>
    </source>
</evidence>
<dbReference type="Pfam" id="PF12796">
    <property type="entry name" value="Ank_2"/>
    <property type="match status" value="1"/>
</dbReference>
<feature type="transmembrane region" description="Helical" evidence="4">
    <location>
        <begin position="455"/>
        <end position="475"/>
    </location>
</feature>
<dbReference type="InterPro" id="IPR002110">
    <property type="entry name" value="Ankyrin_rpt"/>
</dbReference>
<dbReference type="InterPro" id="IPR036770">
    <property type="entry name" value="Ankyrin_rpt-contain_sf"/>
</dbReference>
<feature type="transmembrane region" description="Helical" evidence="4">
    <location>
        <begin position="379"/>
        <end position="397"/>
    </location>
</feature>
<dbReference type="SUPFAM" id="SSF48403">
    <property type="entry name" value="Ankyrin repeat"/>
    <property type="match status" value="1"/>
</dbReference>
<dbReference type="EMBL" id="CAXAMN010023862">
    <property type="protein sequence ID" value="CAK9081702.1"/>
    <property type="molecule type" value="Genomic_DNA"/>
</dbReference>